<keyword evidence="2" id="KW-1185">Reference proteome</keyword>
<comment type="caution">
    <text evidence="1">The sequence shown here is derived from an EMBL/GenBank/DDBJ whole genome shotgun (WGS) entry which is preliminary data.</text>
</comment>
<dbReference type="AlphaFoldDB" id="R9GM25"/>
<evidence type="ECO:0000313" key="1">
    <source>
        <dbReference type="EMBL" id="EOR92773.1"/>
    </source>
</evidence>
<name>R9GM25_9SPHI</name>
<reference evidence="1 2" key="1">
    <citation type="journal article" date="2013" name="Genome Announc.">
        <title>Draft Genome Sequence of Arcticibacter svalbardensis Strain MN12-7T, a Member of the Family Sphingobacteriaceae Isolated from an Arctic Soil Sample.</title>
        <authorList>
            <person name="Shivaji S."/>
            <person name="Ara S."/>
            <person name="Prasad S."/>
            <person name="Manasa B.P."/>
            <person name="Begum Z."/>
            <person name="Singh A."/>
            <person name="Kumar Pinnaka A."/>
        </authorList>
    </citation>
    <scope>NUCLEOTIDE SEQUENCE [LARGE SCALE GENOMIC DNA]</scope>
    <source>
        <strain evidence="1 2">MN12-7</strain>
    </source>
</reference>
<gene>
    <name evidence="1" type="ORF">ADIARSV_4055</name>
</gene>
<organism evidence="1 2">
    <name type="scientific">Arcticibacter svalbardensis MN12-7</name>
    <dbReference type="NCBI Taxonomy" id="1150600"/>
    <lineage>
        <taxon>Bacteria</taxon>
        <taxon>Pseudomonadati</taxon>
        <taxon>Bacteroidota</taxon>
        <taxon>Sphingobacteriia</taxon>
        <taxon>Sphingobacteriales</taxon>
        <taxon>Sphingobacteriaceae</taxon>
        <taxon>Arcticibacter</taxon>
    </lineage>
</organism>
<dbReference type="EMBL" id="AQPN01000143">
    <property type="protein sequence ID" value="EOR92773.1"/>
    <property type="molecule type" value="Genomic_DNA"/>
</dbReference>
<evidence type="ECO:0000313" key="2">
    <source>
        <dbReference type="Proteomes" id="UP000014174"/>
    </source>
</evidence>
<accession>R9GM25</accession>
<dbReference type="Proteomes" id="UP000014174">
    <property type="component" value="Unassembled WGS sequence"/>
</dbReference>
<proteinExistence type="predicted"/>
<protein>
    <submittedName>
        <fullName evidence="1">Uncharacterized protein</fullName>
    </submittedName>
</protein>
<sequence length="41" mass="4439">MNVQNNNKDLLNTKQHFELLDGLRGVAAVAVVIVDSNCLGD</sequence>